<dbReference type="Proteomes" id="UP000308600">
    <property type="component" value="Unassembled WGS sequence"/>
</dbReference>
<dbReference type="EMBL" id="ML208362">
    <property type="protein sequence ID" value="TFK68002.1"/>
    <property type="molecule type" value="Genomic_DNA"/>
</dbReference>
<sequence length="53" mass="5775">MKNLSPNRILRLSNLIQAIGSKSLSPSSWLCIACLELILGSPSPQVHPQPMPH</sequence>
<accession>A0ACD3ASX2</accession>
<evidence type="ECO:0000313" key="2">
    <source>
        <dbReference type="Proteomes" id="UP000308600"/>
    </source>
</evidence>
<name>A0ACD3ASX2_9AGAR</name>
<reference evidence="1 2" key="1">
    <citation type="journal article" date="2019" name="Nat. Ecol. Evol.">
        <title>Megaphylogeny resolves global patterns of mushroom evolution.</title>
        <authorList>
            <person name="Varga T."/>
            <person name="Krizsan K."/>
            <person name="Foldi C."/>
            <person name="Dima B."/>
            <person name="Sanchez-Garcia M."/>
            <person name="Sanchez-Ramirez S."/>
            <person name="Szollosi G.J."/>
            <person name="Szarkandi J.G."/>
            <person name="Papp V."/>
            <person name="Albert L."/>
            <person name="Andreopoulos W."/>
            <person name="Angelini C."/>
            <person name="Antonin V."/>
            <person name="Barry K.W."/>
            <person name="Bougher N.L."/>
            <person name="Buchanan P."/>
            <person name="Buyck B."/>
            <person name="Bense V."/>
            <person name="Catcheside P."/>
            <person name="Chovatia M."/>
            <person name="Cooper J."/>
            <person name="Damon W."/>
            <person name="Desjardin D."/>
            <person name="Finy P."/>
            <person name="Geml J."/>
            <person name="Haridas S."/>
            <person name="Hughes K."/>
            <person name="Justo A."/>
            <person name="Karasinski D."/>
            <person name="Kautmanova I."/>
            <person name="Kiss B."/>
            <person name="Kocsube S."/>
            <person name="Kotiranta H."/>
            <person name="LaButti K.M."/>
            <person name="Lechner B.E."/>
            <person name="Liimatainen K."/>
            <person name="Lipzen A."/>
            <person name="Lukacs Z."/>
            <person name="Mihaltcheva S."/>
            <person name="Morgado L.N."/>
            <person name="Niskanen T."/>
            <person name="Noordeloos M.E."/>
            <person name="Ohm R.A."/>
            <person name="Ortiz-Santana B."/>
            <person name="Ovrebo C."/>
            <person name="Racz N."/>
            <person name="Riley R."/>
            <person name="Savchenko A."/>
            <person name="Shiryaev A."/>
            <person name="Soop K."/>
            <person name="Spirin V."/>
            <person name="Szebenyi C."/>
            <person name="Tomsovsky M."/>
            <person name="Tulloss R.E."/>
            <person name="Uehling J."/>
            <person name="Grigoriev I.V."/>
            <person name="Vagvolgyi C."/>
            <person name="Papp T."/>
            <person name="Martin F.M."/>
            <person name="Miettinen O."/>
            <person name="Hibbett D.S."/>
            <person name="Nagy L.G."/>
        </authorList>
    </citation>
    <scope>NUCLEOTIDE SEQUENCE [LARGE SCALE GENOMIC DNA]</scope>
    <source>
        <strain evidence="1 2">NL-1719</strain>
    </source>
</reference>
<evidence type="ECO:0000313" key="1">
    <source>
        <dbReference type="EMBL" id="TFK68002.1"/>
    </source>
</evidence>
<protein>
    <submittedName>
        <fullName evidence="1">Uncharacterized protein</fullName>
    </submittedName>
</protein>
<keyword evidence="2" id="KW-1185">Reference proteome</keyword>
<proteinExistence type="predicted"/>
<gene>
    <name evidence="1" type="ORF">BDN72DRAFT_842407</name>
</gene>
<organism evidence="1 2">
    <name type="scientific">Pluteus cervinus</name>
    <dbReference type="NCBI Taxonomy" id="181527"/>
    <lineage>
        <taxon>Eukaryota</taxon>
        <taxon>Fungi</taxon>
        <taxon>Dikarya</taxon>
        <taxon>Basidiomycota</taxon>
        <taxon>Agaricomycotina</taxon>
        <taxon>Agaricomycetes</taxon>
        <taxon>Agaricomycetidae</taxon>
        <taxon>Agaricales</taxon>
        <taxon>Pluteineae</taxon>
        <taxon>Pluteaceae</taxon>
        <taxon>Pluteus</taxon>
    </lineage>
</organism>